<dbReference type="AlphaFoldDB" id="A0A5N6RSX5"/>
<organism evidence="1 2">
    <name type="scientific">Carpinus fangiana</name>
    <dbReference type="NCBI Taxonomy" id="176857"/>
    <lineage>
        <taxon>Eukaryota</taxon>
        <taxon>Viridiplantae</taxon>
        <taxon>Streptophyta</taxon>
        <taxon>Embryophyta</taxon>
        <taxon>Tracheophyta</taxon>
        <taxon>Spermatophyta</taxon>
        <taxon>Magnoliopsida</taxon>
        <taxon>eudicotyledons</taxon>
        <taxon>Gunneridae</taxon>
        <taxon>Pentapetalae</taxon>
        <taxon>rosids</taxon>
        <taxon>fabids</taxon>
        <taxon>Fagales</taxon>
        <taxon>Betulaceae</taxon>
        <taxon>Carpinus</taxon>
    </lineage>
</organism>
<accession>A0A5N6RSX5</accession>
<proteinExistence type="predicted"/>
<evidence type="ECO:0000313" key="2">
    <source>
        <dbReference type="Proteomes" id="UP000327013"/>
    </source>
</evidence>
<dbReference type="Proteomes" id="UP000327013">
    <property type="component" value="Chromosome 8"/>
</dbReference>
<sequence>MPASVERFWIFTTLYTVELKTTIIVAATVFATNGALPCFDRSNPIITNFLSGVPNKRVRIRAISANTSVNKS</sequence>
<name>A0A5N6RSX5_9ROSI</name>
<keyword evidence="2" id="KW-1185">Reference proteome</keyword>
<dbReference type="EMBL" id="CM017328">
    <property type="protein sequence ID" value="KAE8125518.1"/>
    <property type="molecule type" value="Genomic_DNA"/>
</dbReference>
<evidence type="ECO:0000313" key="1">
    <source>
        <dbReference type="EMBL" id="KAE8125518.1"/>
    </source>
</evidence>
<gene>
    <name evidence="1" type="ORF">FH972_020313</name>
</gene>
<protein>
    <submittedName>
        <fullName evidence="1">Uncharacterized protein</fullName>
    </submittedName>
</protein>
<reference evidence="1 2" key="1">
    <citation type="submission" date="2019-06" db="EMBL/GenBank/DDBJ databases">
        <title>A chromosomal-level reference genome of Carpinus fangiana (Coryloideae, Betulaceae).</title>
        <authorList>
            <person name="Yang X."/>
            <person name="Wang Z."/>
            <person name="Zhang L."/>
            <person name="Hao G."/>
            <person name="Liu J."/>
            <person name="Yang Y."/>
        </authorList>
    </citation>
    <scope>NUCLEOTIDE SEQUENCE [LARGE SCALE GENOMIC DNA]</scope>
    <source>
        <strain evidence="1">Cfa_2016G</strain>
        <tissue evidence="1">Leaf</tissue>
    </source>
</reference>